<dbReference type="EMBL" id="FWZT01000019">
    <property type="protein sequence ID" value="SMF58054.1"/>
    <property type="molecule type" value="Genomic_DNA"/>
</dbReference>
<protein>
    <recommendedName>
        <fullName evidence="1">JmjC domain-containing protein</fullName>
    </recommendedName>
</protein>
<reference evidence="3" key="1">
    <citation type="submission" date="2017-04" db="EMBL/GenBank/DDBJ databases">
        <authorList>
            <person name="Varghese N."/>
            <person name="Submissions S."/>
        </authorList>
    </citation>
    <scope>NUCLEOTIDE SEQUENCE [LARGE SCALE GENOMIC DNA]</scope>
    <source>
        <strain evidence="3">RKEM611</strain>
    </source>
</reference>
<evidence type="ECO:0000313" key="3">
    <source>
        <dbReference type="Proteomes" id="UP000192907"/>
    </source>
</evidence>
<dbReference type="OrthoDB" id="7977346at2"/>
<dbReference type="Gene3D" id="2.60.120.650">
    <property type="entry name" value="Cupin"/>
    <property type="match status" value="1"/>
</dbReference>
<dbReference type="RefSeq" id="WP_132322595.1">
    <property type="nucleotide sequence ID" value="NZ_FWZT01000019.1"/>
</dbReference>
<dbReference type="SUPFAM" id="SSF51197">
    <property type="entry name" value="Clavaminate synthase-like"/>
    <property type="match status" value="1"/>
</dbReference>
<organism evidence="2 3">
    <name type="scientific">Pseudobacteriovorax antillogorgiicola</name>
    <dbReference type="NCBI Taxonomy" id="1513793"/>
    <lineage>
        <taxon>Bacteria</taxon>
        <taxon>Pseudomonadati</taxon>
        <taxon>Bdellovibrionota</taxon>
        <taxon>Oligoflexia</taxon>
        <taxon>Oligoflexales</taxon>
        <taxon>Pseudobacteriovoracaceae</taxon>
        <taxon>Pseudobacteriovorax</taxon>
    </lineage>
</organism>
<sequence>MTVPLSDWDLNKAEKVDNEIILGKHNLHSSGRFTDDALIKLFDCHPRECMPMATMGDDPANNSDWMSGTPGDIPGKDILDAIKHGKLWLNLLRLEQNPVYRDMMDKMFSEMQVPTSRNSLTLLVSSPNTQVYYHVDPNQVTLYHIRGNKRIWIYPNNDPNLINQQDLECIFSRESEEEVSFRSDWDKLAQSFALNEGEYINWPQNCPHRVVTADNFNVSLSAVFYTRAAQRKEWVYCANRAFRKFVPFAFRDTSISGIIPEAKIQAFRVLRKIKIVTEHTYTLDKKFQVDPNSPNGYFIKGSEKDKSA</sequence>
<name>A0A1Y6CDF3_9BACT</name>
<dbReference type="AlphaFoldDB" id="A0A1Y6CDF3"/>
<gene>
    <name evidence="2" type="ORF">SAMN06296036_11951</name>
</gene>
<dbReference type="PROSITE" id="PS51184">
    <property type="entry name" value="JMJC"/>
    <property type="match status" value="1"/>
</dbReference>
<feature type="domain" description="JmjC" evidence="1">
    <location>
        <begin position="83"/>
        <end position="241"/>
    </location>
</feature>
<accession>A0A1Y6CDF3</accession>
<dbReference type="Proteomes" id="UP000192907">
    <property type="component" value="Unassembled WGS sequence"/>
</dbReference>
<keyword evidence="3" id="KW-1185">Reference proteome</keyword>
<evidence type="ECO:0000259" key="1">
    <source>
        <dbReference type="PROSITE" id="PS51184"/>
    </source>
</evidence>
<proteinExistence type="predicted"/>
<dbReference type="InterPro" id="IPR003347">
    <property type="entry name" value="JmjC_dom"/>
</dbReference>
<evidence type="ECO:0000313" key="2">
    <source>
        <dbReference type="EMBL" id="SMF58054.1"/>
    </source>
</evidence>
<dbReference type="STRING" id="1513793.SAMN06296036_11951"/>